<organism evidence="12 13">
    <name type="scientific">Sugiyamaella lignohabitans</name>
    <dbReference type="NCBI Taxonomy" id="796027"/>
    <lineage>
        <taxon>Eukaryota</taxon>
        <taxon>Fungi</taxon>
        <taxon>Dikarya</taxon>
        <taxon>Ascomycota</taxon>
        <taxon>Saccharomycotina</taxon>
        <taxon>Dipodascomycetes</taxon>
        <taxon>Dipodascales</taxon>
        <taxon>Trichomonascaceae</taxon>
        <taxon>Sugiyamaella</taxon>
    </lineage>
</organism>
<comment type="similarity">
    <text evidence="2">Belongs to the G protein gamma family.</text>
</comment>
<comment type="subcellular location">
    <subcellularLocation>
        <location evidence="1">Membrane</location>
    </subcellularLocation>
</comment>
<evidence type="ECO:0000259" key="11">
    <source>
        <dbReference type="SMART" id="SM01224"/>
    </source>
</evidence>
<dbReference type="RefSeq" id="XP_018734193.1">
    <property type="nucleotide sequence ID" value="XM_018881617.1"/>
</dbReference>
<evidence type="ECO:0000313" key="13">
    <source>
        <dbReference type="Proteomes" id="UP000189580"/>
    </source>
</evidence>
<evidence type="ECO:0000256" key="10">
    <source>
        <dbReference type="SAM" id="MobiDB-lite"/>
    </source>
</evidence>
<gene>
    <name evidence="12" type="primary">STE18</name>
    <name evidence="12" type="ORF">AWJ20_4537</name>
</gene>
<keyword evidence="5" id="KW-0472">Membrane</keyword>
<evidence type="ECO:0000256" key="2">
    <source>
        <dbReference type="ARBA" id="ARBA00007431"/>
    </source>
</evidence>
<feature type="domain" description="G protein gamma" evidence="11">
    <location>
        <begin position="69"/>
        <end position="136"/>
    </location>
</feature>
<reference evidence="12 13" key="1">
    <citation type="submission" date="2016-02" db="EMBL/GenBank/DDBJ databases">
        <title>Complete genome sequence and transcriptome regulation of the pentose utilising yeast Sugiyamaella lignohabitans.</title>
        <authorList>
            <person name="Bellasio M."/>
            <person name="Peymann A."/>
            <person name="Valli M."/>
            <person name="Sipitzky M."/>
            <person name="Graf A."/>
            <person name="Sauer M."/>
            <person name="Marx H."/>
            <person name="Mattanovich D."/>
        </authorList>
    </citation>
    <scope>NUCLEOTIDE SEQUENCE [LARGE SCALE GENOMIC DNA]</scope>
    <source>
        <strain evidence="12 13">CBS 10342</strain>
    </source>
</reference>
<dbReference type="GO" id="GO:0007186">
    <property type="term" value="P:G protein-coupled receptor signaling pathway"/>
    <property type="evidence" value="ECO:0007669"/>
    <property type="project" value="InterPro"/>
</dbReference>
<name>A0A167CHS5_9ASCO</name>
<dbReference type="Gene3D" id="4.10.260.10">
    <property type="entry name" value="Transducin (heterotrimeric G protein), gamma chain"/>
    <property type="match status" value="1"/>
</dbReference>
<keyword evidence="9" id="KW-0636">Prenylation</keyword>
<dbReference type="KEGG" id="slb:AWJ20_4537"/>
<keyword evidence="7" id="KW-0807">Transducer</keyword>
<dbReference type="PANTHER" id="PTHR28189">
    <property type="entry name" value="GUANINE NUCLEOTIDE-BINDING PROTEIN SUBUNIT GAMMA"/>
    <property type="match status" value="1"/>
</dbReference>
<evidence type="ECO:0000256" key="3">
    <source>
        <dbReference type="ARBA" id="ARBA00016111"/>
    </source>
</evidence>
<dbReference type="InterPro" id="IPR036284">
    <property type="entry name" value="GGL_sf"/>
</dbReference>
<dbReference type="AlphaFoldDB" id="A0A167CHS5"/>
<dbReference type="InterPro" id="IPR041848">
    <property type="entry name" value="Ste18_fungal"/>
</dbReference>
<keyword evidence="4" id="KW-0488">Methylation</keyword>
<dbReference type="GeneID" id="30036680"/>
<dbReference type="GO" id="GO:0000750">
    <property type="term" value="P:pheromone-dependent signal transduction involved in conjugation with cellular fusion"/>
    <property type="evidence" value="ECO:0007669"/>
    <property type="project" value="InterPro"/>
</dbReference>
<sequence>MPTSAMELVTLDTADIANLGYPQKPGHPPKGSPRKGNPSKGRRGVPKALTRARIDQIKAERQSEIMYHLKLKRMIERNARLRNELAKDRIYASNACLSLIRYMHTTRDRLIPPLWGYLEEEESVIEEPSSTCCTIS</sequence>
<dbReference type="Pfam" id="PF00631">
    <property type="entry name" value="G-gamma"/>
    <property type="match status" value="1"/>
</dbReference>
<dbReference type="PANTHER" id="PTHR28189:SF1">
    <property type="entry name" value="GUANINE NUCLEOTIDE-BINDING PROTEIN SUBUNIT GAMMA"/>
    <property type="match status" value="1"/>
</dbReference>
<dbReference type="GO" id="GO:0005834">
    <property type="term" value="C:heterotrimeric G-protein complex"/>
    <property type="evidence" value="ECO:0007669"/>
    <property type="project" value="TreeGrafter"/>
</dbReference>
<evidence type="ECO:0000256" key="7">
    <source>
        <dbReference type="ARBA" id="ARBA00023224"/>
    </source>
</evidence>
<keyword evidence="13" id="KW-1185">Reference proteome</keyword>
<dbReference type="InterPro" id="IPR015898">
    <property type="entry name" value="G-protein_gamma-like_dom"/>
</dbReference>
<dbReference type="OrthoDB" id="19232at2759"/>
<dbReference type="EMBL" id="CP014500">
    <property type="protein sequence ID" value="ANB11716.1"/>
    <property type="molecule type" value="Genomic_DNA"/>
</dbReference>
<evidence type="ECO:0000256" key="8">
    <source>
        <dbReference type="ARBA" id="ARBA00023288"/>
    </source>
</evidence>
<proteinExistence type="inferred from homology"/>
<evidence type="ECO:0000256" key="5">
    <source>
        <dbReference type="ARBA" id="ARBA00023136"/>
    </source>
</evidence>
<evidence type="ECO:0000313" key="12">
    <source>
        <dbReference type="EMBL" id="ANB11716.1"/>
    </source>
</evidence>
<dbReference type="Proteomes" id="UP000189580">
    <property type="component" value="Chromosome c"/>
</dbReference>
<evidence type="ECO:0000256" key="4">
    <source>
        <dbReference type="ARBA" id="ARBA00022481"/>
    </source>
</evidence>
<protein>
    <recommendedName>
        <fullName evidence="3">Guanine nucleotide-binding protein subunit gamma</fullName>
    </recommendedName>
</protein>
<keyword evidence="8" id="KW-0449">Lipoprotein</keyword>
<dbReference type="GO" id="GO:0031681">
    <property type="term" value="F:G-protein beta-subunit binding"/>
    <property type="evidence" value="ECO:0007669"/>
    <property type="project" value="InterPro"/>
</dbReference>
<feature type="region of interest" description="Disordered" evidence="10">
    <location>
        <begin position="18"/>
        <end position="48"/>
    </location>
</feature>
<evidence type="ECO:0000256" key="6">
    <source>
        <dbReference type="ARBA" id="ARBA00023139"/>
    </source>
</evidence>
<accession>A0A167CHS5</accession>
<evidence type="ECO:0000256" key="9">
    <source>
        <dbReference type="ARBA" id="ARBA00023289"/>
    </source>
</evidence>
<evidence type="ECO:0000256" key="1">
    <source>
        <dbReference type="ARBA" id="ARBA00004370"/>
    </source>
</evidence>
<dbReference type="SMART" id="SM01224">
    <property type="entry name" value="G_gamma"/>
    <property type="match status" value="1"/>
</dbReference>
<keyword evidence="6" id="KW-0564">Palmitate</keyword>